<evidence type="ECO:0000313" key="2">
    <source>
        <dbReference type="EMBL" id="MFC0269384.1"/>
    </source>
</evidence>
<gene>
    <name evidence="2" type="ORF">ACFFHW_15550</name>
</gene>
<dbReference type="Gene3D" id="2.20.25.10">
    <property type="match status" value="1"/>
</dbReference>
<evidence type="ECO:0000313" key="3">
    <source>
        <dbReference type="Proteomes" id="UP001589814"/>
    </source>
</evidence>
<organism evidence="2 3">
    <name type="scientific">Kushneria aurantia</name>
    <dbReference type="NCBI Taxonomy" id="504092"/>
    <lineage>
        <taxon>Bacteria</taxon>
        <taxon>Pseudomonadati</taxon>
        <taxon>Pseudomonadota</taxon>
        <taxon>Gammaproteobacteria</taxon>
        <taxon>Oceanospirillales</taxon>
        <taxon>Halomonadaceae</taxon>
        <taxon>Kushneria</taxon>
    </lineage>
</organism>
<dbReference type="SUPFAM" id="SSF158997">
    <property type="entry name" value="Trm112p-like"/>
    <property type="match status" value="1"/>
</dbReference>
<dbReference type="HAMAP" id="MF_01187">
    <property type="entry name" value="UPF0434"/>
    <property type="match status" value="1"/>
</dbReference>
<sequence length="68" mass="7482">MDKELLAMLVCPESGGRLEYDREQGELICRESGLAYPIIDGIPVMLTGRARRISVEEELGHGPSPQTP</sequence>
<dbReference type="Proteomes" id="UP001589814">
    <property type="component" value="Unassembled WGS sequence"/>
</dbReference>
<dbReference type="RefSeq" id="WP_019951626.1">
    <property type="nucleotide sequence ID" value="NZ_JBHLVX010000058.1"/>
</dbReference>
<comment type="similarity">
    <text evidence="1">Belongs to the UPF0434 family.</text>
</comment>
<proteinExistence type="inferred from homology"/>
<dbReference type="Pfam" id="PF03966">
    <property type="entry name" value="Trm112p"/>
    <property type="match status" value="1"/>
</dbReference>
<protein>
    <recommendedName>
        <fullName evidence="1">UPF0434 protein ACFFHW_15550</fullName>
    </recommendedName>
</protein>
<comment type="caution">
    <text evidence="2">The sequence shown here is derived from an EMBL/GenBank/DDBJ whole genome shotgun (WGS) entry which is preliminary data.</text>
</comment>
<accession>A0ABV6G756</accession>
<dbReference type="InterPro" id="IPR005651">
    <property type="entry name" value="Trm112-like"/>
</dbReference>
<dbReference type="PANTHER" id="PTHR33505">
    <property type="entry name" value="ZGC:162634"/>
    <property type="match status" value="1"/>
</dbReference>
<keyword evidence="3" id="KW-1185">Reference proteome</keyword>
<reference evidence="2 3" key="1">
    <citation type="submission" date="2024-09" db="EMBL/GenBank/DDBJ databases">
        <authorList>
            <person name="Sun Q."/>
            <person name="Mori K."/>
        </authorList>
    </citation>
    <scope>NUCLEOTIDE SEQUENCE [LARGE SCALE GENOMIC DNA]</scope>
    <source>
        <strain evidence="2 3">CCM 7415</strain>
    </source>
</reference>
<name>A0ABV6G756_9GAMM</name>
<dbReference type="PANTHER" id="PTHR33505:SF4">
    <property type="entry name" value="PROTEIN PREY, MITOCHONDRIAL"/>
    <property type="match status" value="1"/>
</dbReference>
<evidence type="ECO:0000256" key="1">
    <source>
        <dbReference type="HAMAP-Rule" id="MF_01187"/>
    </source>
</evidence>
<dbReference type="EMBL" id="JBHLVX010000058">
    <property type="protein sequence ID" value="MFC0269384.1"/>
    <property type="molecule type" value="Genomic_DNA"/>
</dbReference>